<organism evidence="1 2">
    <name type="scientific">Puccinia coronata f. sp. avenae</name>
    <dbReference type="NCBI Taxonomy" id="200324"/>
    <lineage>
        <taxon>Eukaryota</taxon>
        <taxon>Fungi</taxon>
        <taxon>Dikarya</taxon>
        <taxon>Basidiomycota</taxon>
        <taxon>Pucciniomycotina</taxon>
        <taxon>Pucciniomycetes</taxon>
        <taxon>Pucciniales</taxon>
        <taxon>Pucciniaceae</taxon>
        <taxon>Puccinia</taxon>
    </lineage>
</organism>
<reference evidence="1 2" key="1">
    <citation type="submission" date="2017-11" db="EMBL/GenBank/DDBJ databases">
        <title>De novo assembly and phasing of dikaryotic genomes from two isolates of Puccinia coronata f. sp. avenae, the causal agent of oat crown rust.</title>
        <authorList>
            <person name="Miller M.E."/>
            <person name="Zhang Y."/>
            <person name="Omidvar V."/>
            <person name="Sperschneider J."/>
            <person name="Schwessinger B."/>
            <person name="Raley C."/>
            <person name="Palmer J.M."/>
            <person name="Garnica D."/>
            <person name="Upadhyaya N."/>
            <person name="Rathjen J."/>
            <person name="Taylor J.M."/>
            <person name="Park R.F."/>
            <person name="Dodds P.N."/>
            <person name="Hirsch C.D."/>
            <person name="Kianian S.F."/>
            <person name="Figueroa M."/>
        </authorList>
    </citation>
    <scope>NUCLEOTIDE SEQUENCE [LARGE SCALE GENOMIC DNA]</scope>
    <source>
        <strain evidence="1">12SD80</strain>
    </source>
</reference>
<dbReference type="AlphaFoldDB" id="A0A2N5UQR5"/>
<accession>A0A2N5UQR5</accession>
<protein>
    <submittedName>
        <fullName evidence="1">Uncharacterized protein</fullName>
    </submittedName>
</protein>
<sequence length="176" mass="18728">METGHGHGSDSGAVAVECSVCTVQTAGPAGPRQGAWPNGCPWAAQSSPLPAAGSLGRAVFEFFLQKAAQTRPKPKRVWAAQWAPCPFAILKRLHGGCSDVIILGVNSGYFTRSCLLGQDQNQTVHRFLGSPQDLHEMFPRTFMSKSCGGSGLISGFGQELHVMLDPQPGKIKLLRA</sequence>
<dbReference type="EMBL" id="PGCI01000106">
    <property type="protein sequence ID" value="PLW40105.1"/>
    <property type="molecule type" value="Genomic_DNA"/>
</dbReference>
<proteinExistence type="predicted"/>
<dbReference type="Proteomes" id="UP000235392">
    <property type="component" value="Unassembled WGS sequence"/>
</dbReference>
<comment type="caution">
    <text evidence="1">The sequence shown here is derived from an EMBL/GenBank/DDBJ whole genome shotgun (WGS) entry which is preliminary data.</text>
</comment>
<name>A0A2N5UQR5_9BASI</name>
<evidence type="ECO:0000313" key="2">
    <source>
        <dbReference type="Proteomes" id="UP000235392"/>
    </source>
</evidence>
<gene>
    <name evidence="1" type="ORF">PCASD_07846</name>
</gene>
<evidence type="ECO:0000313" key="1">
    <source>
        <dbReference type="EMBL" id="PLW40105.1"/>
    </source>
</evidence>